<gene>
    <name evidence="2" type="ORF">UFOPK2754_00858</name>
    <name evidence="3" type="ORF">UFOPK3139_02241</name>
</gene>
<dbReference type="AlphaFoldDB" id="A0A6J6SPA7"/>
<accession>A0A6J6SPA7</accession>
<dbReference type="EMBL" id="CAFABA010000107">
    <property type="protein sequence ID" value="CAB4834907.1"/>
    <property type="molecule type" value="Genomic_DNA"/>
</dbReference>
<sequence>MKLLLLFAARGGARDELTERITAEAVRLLEHGATSVCAMRQIPNDPFGAAVPGMRSFDASIDARFDTIEVAGAAMDGLAERVASVVHVDLSGVFGGEDHVVIACDPTPVRYQYLMRRKIHTAHEAYLEHYVNNHAKFGLRTPGIEGYVQFHIDADSSRALATIAGLGLWSADSVSELHVASVDTMLEGFASSPTLGDEAGIDEDRFVDRANSVMFTSDVVHRSST</sequence>
<dbReference type="EMBL" id="CAEZYR010000023">
    <property type="protein sequence ID" value="CAB4736515.1"/>
    <property type="molecule type" value="Genomic_DNA"/>
</dbReference>
<dbReference type="GO" id="GO:0016491">
    <property type="term" value="F:oxidoreductase activity"/>
    <property type="evidence" value="ECO:0007669"/>
    <property type="project" value="InterPro"/>
</dbReference>
<dbReference type="InterPro" id="IPR009799">
    <property type="entry name" value="EthD_dom"/>
</dbReference>
<organism evidence="2">
    <name type="scientific">freshwater metagenome</name>
    <dbReference type="NCBI Taxonomy" id="449393"/>
    <lineage>
        <taxon>unclassified sequences</taxon>
        <taxon>metagenomes</taxon>
        <taxon>ecological metagenomes</taxon>
    </lineage>
</organism>
<proteinExistence type="predicted"/>
<feature type="domain" description="EthD" evidence="1">
    <location>
        <begin position="121"/>
        <end position="209"/>
    </location>
</feature>
<dbReference type="Pfam" id="PF07110">
    <property type="entry name" value="EthD"/>
    <property type="match status" value="1"/>
</dbReference>
<dbReference type="SUPFAM" id="SSF54909">
    <property type="entry name" value="Dimeric alpha+beta barrel"/>
    <property type="match status" value="1"/>
</dbReference>
<evidence type="ECO:0000259" key="1">
    <source>
        <dbReference type="Pfam" id="PF07110"/>
    </source>
</evidence>
<reference evidence="2" key="1">
    <citation type="submission" date="2020-05" db="EMBL/GenBank/DDBJ databases">
        <authorList>
            <person name="Chiriac C."/>
            <person name="Salcher M."/>
            <person name="Ghai R."/>
            <person name="Kavagutti S V."/>
        </authorList>
    </citation>
    <scope>NUCLEOTIDE SEQUENCE</scope>
</reference>
<evidence type="ECO:0000313" key="2">
    <source>
        <dbReference type="EMBL" id="CAB4736515.1"/>
    </source>
</evidence>
<name>A0A6J6SPA7_9ZZZZ</name>
<dbReference type="InterPro" id="IPR011008">
    <property type="entry name" value="Dimeric_a/b-barrel"/>
</dbReference>
<dbReference type="Gene3D" id="3.30.70.100">
    <property type="match status" value="1"/>
</dbReference>
<evidence type="ECO:0000313" key="3">
    <source>
        <dbReference type="EMBL" id="CAB4834907.1"/>
    </source>
</evidence>
<protein>
    <submittedName>
        <fullName evidence="2">Unannotated protein</fullName>
    </submittedName>
</protein>